<protein>
    <recommendedName>
        <fullName evidence="5">Acetyltransferase</fullName>
        <ecNumber evidence="5">2.3.1.-</ecNumber>
    </recommendedName>
</protein>
<comment type="similarity">
    <text evidence="1 5">Belongs to the transferase hexapeptide repeat family.</text>
</comment>
<proteinExistence type="inferred from homology"/>
<evidence type="ECO:0000313" key="8">
    <source>
        <dbReference type="Proteomes" id="UP000003573"/>
    </source>
</evidence>
<dbReference type="STRING" id="764298.STRMA_0624"/>
<keyword evidence="3" id="KW-0677">Repeat</keyword>
<dbReference type="InterPro" id="IPR039369">
    <property type="entry name" value="LacA-like"/>
</dbReference>
<organism evidence="7 8">
    <name type="scientific">Streptococcus macacae NCTC 11558</name>
    <dbReference type="NCBI Taxonomy" id="764298"/>
    <lineage>
        <taxon>Bacteria</taxon>
        <taxon>Bacillati</taxon>
        <taxon>Bacillota</taxon>
        <taxon>Bacilli</taxon>
        <taxon>Lactobacillales</taxon>
        <taxon>Streptococcaceae</taxon>
        <taxon>Streptococcus</taxon>
    </lineage>
</organism>
<dbReference type="EC" id="2.3.1.-" evidence="5"/>
<comment type="caution">
    <text evidence="7">The sequence shown here is derived from an EMBL/GenBank/DDBJ whole genome shotgun (WGS) entry which is preliminary data.</text>
</comment>
<dbReference type="RefSeq" id="WP_003079462.1">
    <property type="nucleotide sequence ID" value="NZ_AEUW02000001.1"/>
</dbReference>
<dbReference type="SUPFAM" id="SSF51161">
    <property type="entry name" value="Trimeric LpxA-like enzymes"/>
    <property type="match status" value="1"/>
</dbReference>
<dbReference type="OrthoDB" id="9812571at2"/>
<dbReference type="eggNOG" id="COG0110">
    <property type="taxonomic scope" value="Bacteria"/>
</dbReference>
<dbReference type="EMBL" id="AEUW02000001">
    <property type="protein sequence ID" value="EHJ51986.1"/>
    <property type="molecule type" value="Genomic_DNA"/>
</dbReference>
<dbReference type="GO" id="GO:0008870">
    <property type="term" value="F:galactoside O-acetyltransferase activity"/>
    <property type="evidence" value="ECO:0007669"/>
    <property type="project" value="TreeGrafter"/>
</dbReference>
<dbReference type="PANTHER" id="PTHR43017">
    <property type="entry name" value="GALACTOSIDE O-ACETYLTRANSFERASE"/>
    <property type="match status" value="1"/>
</dbReference>
<keyword evidence="8" id="KW-1185">Reference proteome</keyword>
<evidence type="ECO:0000256" key="5">
    <source>
        <dbReference type="RuleBase" id="RU367021"/>
    </source>
</evidence>
<dbReference type="Proteomes" id="UP000003573">
    <property type="component" value="Unassembled WGS sequence"/>
</dbReference>
<evidence type="ECO:0000259" key="6">
    <source>
        <dbReference type="SMART" id="SM01266"/>
    </source>
</evidence>
<sequence>MISEKEKMLSGQLYKASDPELYQMRQKSRQNMVTFNKELERQQACLLLKDWFGATGEHITINPQFTCDYGSHIYVGENFYANANCTFLDVCEIRIGNNALIGPNVQMLTPLHPLNAKERISGLEYGAPIMIGDNVWIGGGATVLPGVTLGDNVVVGAGSVVTKSFGNNVAIAGNPAKIIKYL</sequence>
<keyword evidence="4 5" id="KW-0012">Acyltransferase</keyword>
<dbReference type="InterPro" id="IPR011004">
    <property type="entry name" value="Trimer_LpxA-like_sf"/>
</dbReference>
<dbReference type="PANTHER" id="PTHR43017:SF1">
    <property type="entry name" value="ACETYLTRANSFERASE YJL218W-RELATED"/>
    <property type="match status" value="1"/>
</dbReference>
<accession>G5JU83</accession>
<dbReference type="InterPro" id="IPR024688">
    <property type="entry name" value="Mac_dom"/>
</dbReference>
<dbReference type="Pfam" id="PF00132">
    <property type="entry name" value="Hexapep"/>
    <property type="match status" value="1"/>
</dbReference>
<evidence type="ECO:0000313" key="7">
    <source>
        <dbReference type="EMBL" id="EHJ51986.1"/>
    </source>
</evidence>
<dbReference type="InterPro" id="IPR001451">
    <property type="entry name" value="Hexapep"/>
</dbReference>
<evidence type="ECO:0000256" key="1">
    <source>
        <dbReference type="ARBA" id="ARBA00007274"/>
    </source>
</evidence>
<gene>
    <name evidence="7" type="ORF">STRMA_0624</name>
</gene>
<dbReference type="SMART" id="SM01266">
    <property type="entry name" value="Mac"/>
    <property type="match status" value="1"/>
</dbReference>
<name>G5JU83_9STRE</name>
<evidence type="ECO:0000256" key="2">
    <source>
        <dbReference type="ARBA" id="ARBA00022679"/>
    </source>
</evidence>
<dbReference type="CDD" id="cd03357">
    <property type="entry name" value="LbH_MAT_GAT"/>
    <property type="match status" value="1"/>
</dbReference>
<keyword evidence="2 5" id="KW-0808">Transferase</keyword>
<dbReference type="Pfam" id="PF12464">
    <property type="entry name" value="Mac"/>
    <property type="match status" value="1"/>
</dbReference>
<dbReference type="Gene3D" id="2.160.10.10">
    <property type="entry name" value="Hexapeptide repeat proteins"/>
    <property type="match status" value="1"/>
</dbReference>
<evidence type="ECO:0000256" key="3">
    <source>
        <dbReference type="ARBA" id="ARBA00022737"/>
    </source>
</evidence>
<evidence type="ECO:0000256" key="4">
    <source>
        <dbReference type="ARBA" id="ARBA00023315"/>
    </source>
</evidence>
<dbReference type="FunFam" id="2.160.10.10:FF:000025">
    <property type="entry name" value="Hexapeptide-repeat containing-acetyltransferase"/>
    <property type="match status" value="1"/>
</dbReference>
<reference evidence="7 8" key="1">
    <citation type="journal article" date="2014" name="Int. J. Syst. Evol. Microbiol.">
        <title>Phylogenomics and the dynamic genome evolution of the genus Streptococcus.</title>
        <authorList>
            <consortium name="The Broad Institute Genome Sequencing Platform"/>
            <person name="Richards V.P."/>
            <person name="Palmer S.R."/>
            <person name="Pavinski Bitar P.D."/>
            <person name="Qin X."/>
            <person name="Weinstock G.M."/>
            <person name="Highlander S.K."/>
            <person name="Town C.D."/>
            <person name="Burne R.A."/>
            <person name="Stanhope M.J."/>
        </authorList>
    </citation>
    <scope>NUCLEOTIDE SEQUENCE [LARGE SCALE GENOMIC DNA]</scope>
    <source>
        <strain evidence="7 8">NCTC 11558</strain>
    </source>
</reference>
<feature type="domain" description="Maltose/galactoside acetyltransferase" evidence="6">
    <location>
        <begin position="5"/>
        <end position="57"/>
    </location>
</feature>
<dbReference type="AlphaFoldDB" id="G5JU83"/>